<dbReference type="Gene3D" id="3.30.70.330">
    <property type="match status" value="2"/>
</dbReference>
<dbReference type="InterPro" id="IPR000504">
    <property type="entry name" value="RRM_dom"/>
</dbReference>
<feature type="domain" description="RRM" evidence="5">
    <location>
        <begin position="196"/>
        <end position="277"/>
    </location>
</feature>
<dbReference type="CDD" id="cd12945">
    <property type="entry name" value="NOPS_NONA_like"/>
    <property type="match status" value="1"/>
</dbReference>
<feature type="compositionally biased region" description="Gly residues" evidence="4">
    <location>
        <begin position="70"/>
        <end position="83"/>
    </location>
</feature>
<reference evidence="6" key="1">
    <citation type="submission" date="2019-08" db="EMBL/GenBank/DDBJ databases">
        <title>The genome of the North American firefly Photinus pyralis.</title>
        <authorList>
            <consortium name="Photinus pyralis genome working group"/>
            <person name="Fallon T.R."/>
            <person name="Sander Lower S.E."/>
            <person name="Weng J.-K."/>
        </authorList>
    </citation>
    <scope>NUCLEOTIDE SEQUENCE</scope>
    <source>
        <strain evidence="6">TRF0915ILg1</strain>
        <tissue evidence="6">Whole body</tissue>
    </source>
</reference>
<feature type="compositionally biased region" description="Polar residues" evidence="4">
    <location>
        <begin position="1"/>
        <end position="22"/>
    </location>
</feature>
<keyword evidence="7" id="KW-1185">Reference proteome</keyword>
<keyword evidence="1" id="KW-0677">Repeat</keyword>
<evidence type="ECO:0000259" key="5">
    <source>
        <dbReference type="PROSITE" id="PS50102"/>
    </source>
</evidence>
<feature type="domain" description="RRM" evidence="5">
    <location>
        <begin position="122"/>
        <end position="194"/>
    </location>
</feature>
<evidence type="ECO:0000313" key="7">
    <source>
        <dbReference type="Proteomes" id="UP000801492"/>
    </source>
</evidence>
<dbReference type="Gene3D" id="6.10.250.1170">
    <property type="match status" value="1"/>
</dbReference>
<dbReference type="GO" id="GO:0003723">
    <property type="term" value="F:RNA binding"/>
    <property type="evidence" value="ECO:0007669"/>
    <property type="project" value="UniProtKB-UniRule"/>
</dbReference>
<evidence type="ECO:0000256" key="4">
    <source>
        <dbReference type="SAM" id="MobiDB-lite"/>
    </source>
</evidence>
<sequence>MATQNPDTTAAKVESSTENESGPPQDAGNKGPQHQPNHGGRRGGGRFSGGSYRNMKNENNEFSGRRRPRGGGNPGMGGAGGPREQGDWNPDERLMEKASQLSGPTYDLPPVDTNEKKFSGRSRLYVGNIAAEVTEEEIQEAFKRFGEINELFVNKEKNFCFIRLDYHTNAEKAKRDLDGTMLKGRTLKIRFAPPFSAIKVKNLTPFVSNELLHCAFSIFGEIERCYVIVDDRGKSTGEGVVEYARKNSAALAVRKCNEGCFFLTASLRPVIVEQFDIVDDSDGFPDKNIPKKNSDYLKEREVGPRFANLNSFEHEYGLRWKQLYELHAQKEQALKKELEMDKEKLEAQMEFARYEHETEMLREQLRAREMDRERQKREWEMKERQADEARQRNEEQMRRQQEEMQARILHQEEELRRRQEENSLFMQAHQLDSLLTQQEHAYEQPDQRRMYNSNMSPDMGPSDNMQM</sequence>
<keyword evidence="2 3" id="KW-0694">RNA-binding</keyword>
<dbReference type="SUPFAM" id="SSF54928">
    <property type="entry name" value="RNA-binding domain, RBD"/>
    <property type="match status" value="1"/>
</dbReference>
<accession>A0A8K0C9L5</accession>
<dbReference type="Proteomes" id="UP000801492">
    <property type="component" value="Unassembled WGS sequence"/>
</dbReference>
<feature type="compositionally biased region" description="Basic and acidic residues" evidence="4">
    <location>
        <begin position="440"/>
        <end position="449"/>
    </location>
</feature>
<dbReference type="InterPro" id="IPR012975">
    <property type="entry name" value="NOPS"/>
</dbReference>
<dbReference type="OrthoDB" id="10067824at2759"/>
<evidence type="ECO:0000256" key="1">
    <source>
        <dbReference type="ARBA" id="ARBA00022737"/>
    </source>
</evidence>
<dbReference type="InterPro" id="IPR012677">
    <property type="entry name" value="Nucleotide-bd_a/b_plait_sf"/>
</dbReference>
<dbReference type="InterPro" id="IPR035979">
    <property type="entry name" value="RBD_domain_sf"/>
</dbReference>
<gene>
    <name evidence="6" type="ORF">ILUMI_24882</name>
</gene>
<name>A0A8K0C9L5_IGNLU</name>
<feature type="region of interest" description="Disordered" evidence="4">
    <location>
        <begin position="1"/>
        <end position="90"/>
    </location>
</feature>
<protein>
    <recommendedName>
        <fullName evidence="5">RRM domain-containing protein</fullName>
    </recommendedName>
</protein>
<organism evidence="6 7">
    <name type="scientific">Ignelater luminosus</name>
    <name type="common">Cucubano</name>
    <name type="synonym">Pyrophorus luminosus</name>
    <dbReference type="NCBI Taxonomy" id="2038154"/>
    <lineage>
        <taxon>Eukaryota</taxon>
        <taxon>Metazoa</taxon>
        <taxon>Ecdysozoa</taxon>
        <taxon>Arthropoda</taxon>
        <taxon>Hexapoda</taxon>
        <taxon>Insecta</taxon>
        <taxon>Pterygota</taxon>
        <taxon>Neoptera</taxon>
        <taxon>Endopterygota</taxon>
        <taxon>Coleoptera</taxon>
        <taxon>Polyphaga</taxon>
        <taxon>Elateriformia</taxon>
        <taxon>Elateroidea</taxon>
        <taxon>Elateridae</taxon>
        <taxon>Agrypninae</taxon>
        <taxon>Pyrophorini</taxon>
        <taxon>Ignelater</taxon>
    </lineage>
</organism>
<dbReference type="PROSITE" id="PS50102">
    <property type="entry name" value="RRM"/>
    <property type="match status" value="2"/>
</dbReference>
<comment type="caution">
    <text evidence="6">The sequence shown here is derived from an EMBL/GenBank/DDBJ whole genome shotgun (WGS) entry which is preliminary data.</text>
</comment>
<feature type="non-terminal residue" evidence="6">
    <location>
        <position position="1"/>
    </location>
</feature>
<proteinExistence type="predicted"/>
<dbReference type="CDD" id="cd12333">
    <property type="entry name" value="RRM2_p54nrb_like"/>
    <property type="match status" value="1"/>
</dbReference>
<dbReference type="AlphaFoldDB" id="A0A8K0C9L5"/>
<evidence type="ECO:0000256" key="2">
    <source>
        <dbReference type="ARBA" id="ARBA00022884"/>
    </source>
</evidence>
<dbReference type="Pfam" id="PF08075">
    <property type="entry name" value="NOPS"/>
    <property type="match status" value="1"/>
</dbReference>
<dbReference type="FunFam" id="3.30.70.330:FF:000043">
    <property type="entry name" value="paraspeckle component 1 isoform X1"/>
    <property type="match status" value="1"/>
</dbReference>
<dbReference type="FunFam" id="3.30.70.330:FF:000513">
    <property type="entry name" value="Splicing factor, proline-and glutamine-rich"/>
    <property type="match status" value="1"/>
</dbReference>
<evidence type="ECO:0000256" key="3">
    <source>
        <dbReference type="PROSITE-ProRule" id="PRU00176"/>
    </source>
</evidence>
<dbReference type="EMBL" id="VTPC01090825">
    <property type="protein sequence ID" value="KAF2881282.1"/>
    <property type="molecule type" value="Genomic_DNA"/>
</dbReference>
<feature type="region of interest" description="Disordered" evidence="4">
    <location>
        <begin position="377"/>
        <end position="401"/>
    </location>
</feature>
<feature type="region of interest" description="Disordered" evidence="4">
    <location>
        <begin position="437"/>
        <end position="467"/>
    </location>
</feature>
<dbReference type="Pfam" id="PF00076">
    <property type="entry name" value="RRM_1"/>
    <property type="match status" value="2"/>
</dbReference>
<dbReference type="PANTHER" id="PTHR23189">
    <property type="entry name" value="RNA RECOGNITION MOTIF-CONTAINING"/>
    <property type="match status" value="1"/>
</dbReference>
<dbReference type="GO" id="GO:0005634">
    <property type="term" value="C:nucleus"/>
    <property type="evidence" value="ECO:0007669"/>
    <property type="project" value="UniProtKB-ARBA"/>
</dbReference>
<evidence type="ECO:0000313" key="6">
    <source>
        <dbReference type="EMBL" id="KAF2881282.1"/>
    </source>
</evidence>
<dbReference type="SMART" id="SM00360">
    <property type="entry name" value="RRM"/>
    <property type="match status" value="2"/>
</dbReference>